<dbReference type="EMBL" id="HBUF01037788">
    <property type="protein sequence ID" value="CAG6617069.1"/>
    <property type="molecule type" value="Transcribed_RNA"/>
</dbReference>
<evidence type="ECO:0000313" key="1">
    <source>
        <dbReference type="EMBL" id="CAG6730838.1"/>
    </source>
</evidence>
<reference evidence="1" key="1">
    <citation type="submission" date="2021-05" db="EMBL/GenBank/DDBJ databases">
        <authorList>
            <person name="Alioto T."/>
            <person name="Alioto T."/>
            <person name="Gomez Garrido J."/>
        </authorList>
    </citation>
    <scope>NUCLEOTIDE SEQUENCE</scope>
</reference>
<dbReference type="EMBL" id="HBUF01037789">
    <property type="protein sequence ID" value="CAG6617071.1"/>
    <property type="molecule type" value="Transcribed_RNA"/>
</dbReference>
<accession>A0A8D8YL08</accession>
<dbReference type="EMBL" id="HBUF01525826">
    <property type="protein sequence ID" value="CAG6750187.1"/>
    <property type="molecule type" value="Transcribed_RNA"/>
</dbReference>
<sequence length="118" mass="13501">MATCMWISATSATDNLYGKQPLTRLVKRICTFLVHTRDIVHVGVHCTTQYSTGNIIYLRKILILVTTTRALLTLVSAWVPRYKLIQVACYQRTQRNITKGNWLSVICPVQNMTKKPTF</sequence>
<organism evidence="1">
    <name type="scientific">Cacopsylla melanoneura</name>
    <dbReference type="NCBI Taxonomy" id="428564"/>
    <lineage>
        <taxon>Eukaryota</taxon>
        <taxon>Metazoa</taxon>
        <taxon>Ecdysozoa</taxon>
        <taxon>Arthropoda</taxon>
        <taxon>Hexapoda</taxon>
        <taxon>Insecta</taxon>
        <taxon>Pterygota</taxon>
        <taxon>Neoptera</taxon>
        <taxon>Paraneoptera</taxon>
        <taxon>Hemiptera</taxon>
        <taxon>Sternorrhyncha</taxon>
        <taxon>Psylloidea</taxon>
        <taxon>Psyllidae</taxon>
        <taxon>Psyllinae</taxon>
        <taxon>Cacopsylla</taxon>
    </lineage>
</organism>
<dbReference type="EMBL" id="HBUF01525823">
    <property type="protein sequence ID" value="CAG6750181.1"/>
    <property type="molecule type" value="Transcribed_RNA"/>
</dbReference>
<dbReference type="EMBL" id="HBUF01382432">
    <property type="protein sequence ID" value="CAG6730838.1"/>
    <property type="molecule type" value="Transcribed_RNA"/>
</dbReference>
<name>A0A8D8YL08_9HEMI</name>
<dbReference type="EMBL" id="HBUF01525825">
    <property type="protein sequence ID" value="CAG6750185.1"/>
    <property type="molecule type" value="Transcribed_RNA"/>
</dbReference>
<dbReference type="AlphaFoldDB" id="A0A8D8YL08"/>
<protein>
    <submittedName>
        <fullName evidence="1">Uncharacterized protein</fullName>
    </submittedName>
</protein>
<dbReference type="EMBL" id="HBUF01217851">
    <property type="protein sequence ID" value="CAG6668010.1"/>
    <property type="molecule type" value="Transcribed_RNA"/>
</dbReference>
<proteinExistence type="predicted"/>